<dbReference type="PANTHER" id="PTHR30472:SF25">
    <property type="entry name" value="ABC TRANSPORTER PERMEASE PROTEIN MJ0876-RELATED"/>
    <property type="match status" value="1"/>
</dbReference>
<comment type="caution">
    <text evidence="12">The sequence shown here is derived from an EMBL/GenBank/DDBJ whole genome shotgun (WGS) entry which is preliminary data.</text>
</comment>
<evidence type="ECO:0000256" key="5">
    <source>
        <dbReference type="ARBA" id="ARBA00022692"/>
    </source>
</evidence>
<keyword evidence="7 11" id="KW-0472">Membrane</keyword>
<dbReference type="GO" id="GO:0005886">
    <property type="term" value="C:plasma membrane"/>
    <property type="evidence" value="ECO:0007669"/>
    <property type="project" value="UniProtKB-SubCell"/>
</dbReference>
<dbReference type="InterPro" id="IPR000522">
    <property type="entry name" value="ABC_transptr_permease_BtuC"/>
</dbReference>
<dbReference type="CDD" id="cd06550">
    <property type="entry name" value="TM_ABC_iron-siderophores_like"/>
    <property type="match status" value="1"/>
</dbReference>
<dbReference type="Gene3D" id="1.10.3470.10">
    <property type="entry name" value="ABC transporter involved in vitamin B12 uptake, BtuC"/>
    <property type="match status" value="1"/>
</dbReference>
<name>A0A830GHL3_9EURY</name>
<proteinExistence type="inferred from homology"/>
<organism evidence="12 13">
    <name type="scientific">Haloarcula pellucida</name>
    <dbReference type="NCBI Taxonomy" id="1427151"/>
    <lineage>
        <taxon>Archaea</taxon>
        <taxon>Methanobacteriati</taxon>
        <taxon>Methanobacteriota</taxon>
        <taxon>Stenosarchaea group</taxon>
        <taxon>Halobacteria</taxon>
        <taxon>Halobacteriales</taxon>
        <taxon>Haloarculaceae</taxon>
        <taxon>Haloarcula</taxon>
    </lineage>
</organism>
<feature type="transmembrane region" description="Helical" evidence="11">
    <location>
        <begin position="30"/>
        <end position="49"/>
    </location>
</feature>
<evidence type="ECO:0000256" key="1">
    <source>
        <dbReference type="ARBA" id="ARBA00004651"/>
    </source>
</evidence>
<comment type="subunit">
    <text evidence="9">The complex is composed of two ATP-binding proteins (BtuD), two transmembrane proteins (BtuC) and a solute-binding protein (BtuF).</text>
</comment>
<keyword evidence="5 11" id="KW-0812">Transmembrane</keyword>
<dbReference type="RefSeq" id="WP_188994992.1">
    <property type="nucleotide sequence ID" value="NZ_BMOU01000001.1"/>
</dbReference>
<reference evidence="12" key="1">
    <citation type="journal article" date="2014" name="Int. J. Syst. Evol. Microbiol.">
        <title>Complete genome sequence of Corynebacterium casei LMG S-19264T (=DSM 44701T), isolated from a smear-ripened cheese.</title>
        <authorList>
            <consortium name="US DOE Joint Genome Institute (JGI-PGF)"/>
            <person name="Walter F."/>
            <person name="Albersmeier A."/>
            <person name="Kalinowski J."/>
            <person name="Ruckert C."/>
        </authorList>
    </citation>
    <scope>NUCLEOTIDE SEQUENCE</scope>
    <source>
        <strain evidence="12">JCM 17820</strain>
    </source>
</reference>
<dbReference type="Pfam" id="PF01032">
    <property type="entry name" value="FecCD"/>
    <property type="match status" value="1"/>
</dbReference>
<protein>
    <recommendedName>
        <fullName evidence="10">Cobalamin import system permease protein BtuC</fullName>
    </recommendedName>
</protein>
<keyword evidence="3" id="KW-0813">Transport</keyword>
<evidence type="ECO:0000256" key="9">
    <source>
        <dbReference type="ARBA" id="ARBA00064420"/>
    </source>
</evidence>
<evidence type="ECO:0000256" key="7">
    <source>
        <dbReference type="ARBA" id="ARBA00023136"/>
    </source>
</evidence>
<dbReference type="InterPro" id="IPR037294">
    <property type="entry name" value="ABC_BtuC-like"/>
</dbReference>
<dbReference type="FunFam" id="1.10.3470.10:FF:000001">
    <property type="entry name" value="Vitamin B12 ABC transporter permease BtuC"/>
    <property type="match status" value="1"/>
</dbReference>
<dbReference type="Proteomes" id="UP000605784">
    <property type="component" value="Unassembled WGS sequence"/>
</dbReference>
<feature type="transmembrane region" description="Helical" evidence="11">
    <location>
        <begin position="158"/>
        <end position="176"/>
    </location>
</feature>
<reference evidence="12" key="2">
    <citation type="submission" date="2020-09" db="EMBL/GenBank/DDBJ databases">
        <authorList>
            <person name="Sun Q."/>
            <person name="Ohkuma M."/>
        </authorList>
    </citation>
    <scope>NUCLEOTIDE SEQUENCE</scope>
    <source>
        <strain evidence="12">JCM 17820</strain>
    </source>
</reference>
<keyword evidence="6 11" id="KW-1133">Transmembrane helix</keyword>
<feature type="transmembrane region" description="Helical" evidence="11">
    <location>
        <begin position="188"/>
        <end position="210"/>
    </location>
</feature>
<feature type="transmembrane region" description="Helical" evidence="11">
    <location>
        <begin position="101"/>
        <end position="121"/>
    </location>
</feature>
<evidence type="ECO:0000313" key="13">
    <source>
        <dbReference type="Proteomes" id="UP000605784"/>
    </source>
</evidence>
<feature type="transmembrane region" description="Helical" evidence="11">
    <location>
        <begin position="278"/>
        <end position="305"/>
    </location>
</feature>
<feature type="transmembrane region" description="Helical" evidence="11">
    <location>
        <begin position="317"/>
        <end position="334"/>
    </location>
</feature>
<evidence type="ECO:0000256" key="2">
    <source>
        <dbReference type="ARBA" id="ARBA00007935"/>
    </source>
</evidence>
<sequence>MTHESHGDSGPGDNVSGVSDGWRVLLDRQLGLLALGSTVVFVVASFVQLRYGSYPMTPAEVIAGLTDPAIVADPRVLAGLLLGGEFPDVANSTLILWKIRLPRILVGVMVGANLAVAGAIFQAITRNELASPYVLGVSAGAGLAVLVVLILVPVLSSYLPFVAAVGGTAAFLLVYAIAWQNGTSPVRLILAGIVVATIGQSLQTGLFFFAGNTGVVQTALSWLTGSLTGTSWSEVRLALPWTVLALTLAVAGSRQLNVLLLGEQAASSLGMRVERVRFGLSALAIAATAISVAVAGLVGFVGLVVPHLVRNIVGTDYRRLVIGCVFAGPALVTAADVGARLALSPIQLPVGIVTGLLGGPYFLYLMQKQRQLGEL</sequence>
<evidence type="ECO:0000256" key="10">
    <source>
        <dbReference type="ARBA" id="ARBA00071366"/>
    </source>
</evidence>
<comment type="function">
    <text evidence="8">Required for corrinoid utilization. Probably part of the ABC transporter complex BtuCDF involved in cobalamin (vitamin B12) import. Probably involved in the translocation of the substrate across the membrane.</text>
</comment>
<keyword evidence="4" id="KW-1003">Cell membrane</keyword>
<evidence type="ECO:0000256" key="4">
    <source>
        <dbReference type="ARBA" id="ARBA00022475"/>
    </source>
</evidence>
<comment type="similarity">
    <text evidence="2">Belongs to the binding-protein-dependent transport system permease family. FecCD subfamily.</text>
</comment>
<keyword evidence="13" id="KW-1185">Reference proteome</keyword>
<evidence type="ECO:0000256" key="6">
    <source>
        <dbReference type="ARBA" id="ARBA00022989"/>
    </source>
</evidence>
<dbReference type="PANTHER" id="PTHR30472">
    <property type="entry name" value="FERRIC ENTEROBACTIN TRANSPORT SYSTEM PERMEASE PROTEIN"/>
    <property type="match status" value="1"/>
</dbReference>
<feature type="transmembrane region" description="Helical" evidence="11">
    <location>
        <begin position="133"/>
        <end position="152"/>
    </location>
</feature>
<dbReference type="EMBL" id="BMOU01000001">
    <property type="protein sequence ID" value="GGN88969.1"/>
    <property type="molecule type" value="Genomic_DNA"/>
</dbReference>
<dbReference type="SUPFAM" id="SSF81345">
    <property type="entry name" value="ABC transporter involved in vitamin B12 uptake, BtuC"/>
    <property type="match status" value="1"/>
</dbReference>
<feature type="transmembrane region" description="Helical" evidence="11">
    <location>
        <begin position="346"/>
        <end position="366"/>
    </location>
</feature>
<evidence type="ECO:0000256" key="3">
    <source>
        <dbReference type="ARBA" id="ARBA00022448"/>
    </source>
</evidence>
<evidence type="ECO:0000313" key="12">
    <source>
        <dbReference type="EMBL" id="GGN88969.1"/>
    </source>
</evidence>
<comment type="subcellular location">
    <subcellularLocation>
        <location evidence="1">Cell membrane</location>
        <topology evidence="1">Multi-pass membrane protein</topology>
    </subcellularLocation>
</comment>
<accession>A0A830GHL3</accession>
<dbReference type="GO" id="GO:0022857">
    <property type="term" value="F:transmembrane transporter activity"/>
    <property type="evidence" value="ECO:0007669"/>
    <property type="project" value="InterPro"/>
</dbReference>
<evidence type="ECO:0000256" key="11">
    <source>
        <dbReference type="SAM" id="Phobius"/>
    </source>
</evidence>
<gene>
    <name evidence="12" type="ORF">GCM10009030_09250</name>
</gene>
<dbReference type="AlphaFoldDB" id="A0A830GHL3"/>
<evidence type="ECO:0000256" key="8">
    <source>
        <dbReference type="ARBA" id="ARBA00053891"/>
    </source>
</evidence>